<comment type="caution">
    <text evidence="1">The sequence shown here is derived from an EMBL/GenBank/DDBJ whole genome shotgun (WGS) entry which is preliminary data.</text>
</comment>
<gene>
    <name evidence="1" type="ORF">ACFX5D_14135</name>
</gene>
<keyword evidence="2" id="KW-1185">Reference proteome</keyword>
<organism evidence="1 2">
    <name type="scientific">Flavobacterium fructosi</name>
    <dbReference type="NCBI Taxonomy" id="3230416"/>
    <lineage>
        <taxon>Bacteria</taxon>
        <taxon>Pseudomonadati</taxon>
        <taxon>Bacteroidota</taxon>
        <taxon>Flavobacteriia</taxon>
        <taxon>Flavobacteriales</taxon>
        <taxon>Flavobacteriaceae</taxon>
        <taxon>Flavobacterium</taxon>
    </lineage>
</organism>
<protein>
    <submittedName>
        <fullName evidence="1">Uncharacterized protein</fullName>
    </submittedName>
</protein>
<accession>A0ABW6HPZ3</accession>
<dbReference type="RefSeq" id="WP_379858855.1">
    <property type="nucleotide sequence ID" value="NZ_JBHZQA010000010.1"/>
</dbReference>
<dbReference type="Proteomes" id="UP001600039">
    <property type="component" value="Unassembled WGS sequence"/>
</dbReference>
<proteinExistence type="predicted"/>
<dbReference type="EMBL" id="JBHZQA010000010">
    <property type="protein sequence ID" value="MFE3849108.1"/>
    <property type="molecule type" value="Genomic_DNA"/>
</dbReference>
<evidence type="ECO:0000313" key="1">
    <source>
        <dbReference type="EMBL" id="MFE3849108.1"/>
    </source>
</evidence>
<evidence type="ECO:0000313" key="2">
    <source>
        <dbReference type="Proteomes" id="UP001600039"/>
    </source>
</evidence>
<reference evidence="1 2" key="1">
    <citation type="submission" date="2024-06" db="EMBL/GenBank/DDBJ databases">
        <title>Flavobacterium spp. isolated from glacier.</title>
        <authorList>
            <person name="Han D."/>
        </authorList>
    </citation>
    <scope>NUCLEOTIDE SEQUENCE [LARGE SCALE GENOMIC DNA]</scope>
    <source>
        <strain evidence="1 2">LB3P45</strain>
    </source>
</reference>
<sequence length="148" mass="17389">MSIITTYTVKMENGDIWQFKYNLKGVLVFFNVMEGDLSDKQEQFLYVNGKFPWKEDHIKDWPKKYKSIKLEIGEPDFSFKALWNLYDNKVSKFDAEKAFNKLSDADKIKCFLAVPGYKKYLAKKGTGTAHLATFIHRQYYNDEWSKAA</sequence>
<name>A0ABW6HPZ3_9FLAO</name>